<name>F2JNP4_CELLD</name>
<evidence type="ECO:0000259" key="5">
    <source>
        <dbReference type="SMART" id="SM00470"/>
    </source>
</evidence>
<dbReference type="InterPro" id="IPR003115">
    <property type="entry name" value="ParB_N"/>
</dbReference>
<keyword evidence="3" id="KW-0159">Chromosome partition</keyword>
<dbReference type="Gene3D" id="3.90.1530.30">
    <property type="match status" value="1"/>
</dbReference>
<dbReference type="GO" id="GO:0045881">
    <property type="term" value="P:positive regulation of sporulation resulting in formation of a cellular spore"/>
    <property type="evidence" value="ECO:0007669"/>
    <property type="project" value="TreeGrafter"/>
</dbReference>
<evidence type="ECO:0000313" key="6">
    <source>
        <dbReference type="EMBL" id="ADZ85933.1"/>
    </source>
</evidence>
<dbReference type="EMBL" id="CP002582">
    <property type="protein sequence ID" value="ADZ85933.1"/>
    <property type="molecule type" value="Genomic_DNA"/>
</dbReference>
<dbReference type="FunFam" id="1.10.10.2830:FF:000001">
    <property type="entry name" value="Chromosome partitioning protein ParB"/>
    <property type="match status" value="1"/>
</dbReference>
<dbReference type="NCBIfam" id="TIGR00180">
    <property type="entry name" value="parB_part"/>
    <property type="match status" value="1"/>
</dbReference>
<dbReference type="STRING" id="642492.Clole_4262"/>
<evidence type="ECO:0000256" key="2">
    <source>
        <dbReference type="ARBA" id="ARBA00006295"/>
    </source>
</evidence>
<dbReference type="InterPro" id="IPR004437">
    <property type="entry name" value="ParB/RepB/Spo0J"/>
</dbReference>
<evidence type="ECO:0000313" key="7">
    <source>
        <dbReference type="Proteomes" id="UP000008467"/>
    </source>
</evidence>
<dbReference type="CDD" id="cd16393">
    <property type="entry name" value="SPO0J_N"/>
    <property type="match status" value="1"/>
</dbReference>
<dbReference type="GO" id="GO:0007059">
    <property type="term" value="P:chromosome segregation"/>
    <property type="evidence" value="ECO:0007669"/>
    <property type="project" value="UniProtKB-KW"/>
</dbReference>
<proteinExistence type="inferred from homology"/>
<dbReference type="Pfam" id="PF02195">
    <property type="entry name" value="ParB_N"/>
    <property type="match status" value="1"/>
</dbReference>
<dbReference type="eggNOG" id="COG1475">
    <property type="taxonomic scope" value="Bacteria"/>
</dbReference>
<dbReference type="FunFam" id="3.90.1530.30:FF:000001">
    <property type="entry name" value="Chromosome partitioning protein ParB"/>
    <property type="match status" value="1"/>
</dbReference>
<evidence type="ECO:0000256" key="1">
    <source>
        <dbReference type="ARBA" id="ARBA00004453"/>
    </source>
</evidence>
<organism evidence="6 7">
    <name type="scientific">Cellulosilyticum lentocellum (strain ATCC 49066 / DSM 5427 / NCIMB 11756 / RHM5)</name>
    <name type="common">Clostridium lentocellum</name>
    <dbReference type="NCBI Taxonomy" id="642492"/>
    <lineage>
        <taxon>Bacteria</taxon>
        <taxon>Bacillati</taxon>
        <taxon>Bacillota</taxon>
        <taxon>Clostridia</taxon>
        <taxon>Lachnospirales</taxon>
        <taxon>Cellulosilyticaceae</taxon>
        <taxon>Cellulosilyticum</taxon>
    </lineage>
</organism>
<dbReference type="SUPFAM" id="SSF110849">
    <property type="entry name" value="ParB/Sulfiredoxin"/>
    <property type="match status" value="1"/>
</dbReference>
<dbReference type="RefSeq" id="WP_013659202.1">
    <property type="nucleotide sequence ID" value="NC_015275.1"/>
</dbReference>
<dbReference type="SUPFAM" id="SSF109709">
    <property type="entry name" value="KorB DNA-binding domain-like"/>
    <property type="match status" value="1"/>
</dbReference>
<evidence type="ECO:0000256" key="4">
    <source>
        <dbReference type="ARBA" id="ARBA00023125"/>
    </source>
</evidence>
<dbReference type="SMART" id="SM00470">
    <property type="entry name" value="ParB"/>
    <property type="match status" value="1"/>
</dbReference>
<accession>F2JNP4</accession>
<dbReference type="Proteomes" id="UP000008467">
    <property type="component" value="Chromosome"/>
</dbReference>
<keyword evidence="7" id="KW-1185">Reference proteome</keyword>
<dbReference type="InterPro" id="IPR041468">
    <property type="entry name" value="HTH_ParB/Spo0J"/>
</dbReference>
<comment type="subcellular location">
    <subcellularLocation>
        <location evidence="1">Cytoplasm</location>
        <location evidence="1">Nucleoid</location>
    </subcellularLocation>
</comment>
<dbReference type="InterPro" id="IPR050336">
    <property type="entry name" value="Chromosome_partition/occlusion"/>
</dbReference>
<dbReference type="HOGENOM" id="CLU_023853_0_0_9"/>
<gene>
    <name evidence="6" type="ordered locus">Clole_4262</name>
</gene>
<sequence>MKPQRGLGRGLNALLSDEALNITAEGEATIKIVDINDIEPNFGQPRKKFSEEELQELSQSILEYGVIQPLIVREKNNKYEIVAGERRYRAARLAGLTELPIIIKLFSDQQTLEVALIENIQREDLNPMELACAYSLLMEHFDLTQEQVADKVGKSRTAVTNIMRLLKLTPYVQEKLREDAISYGHARAILAVKDIKLQKQLTDLVIEKQLSVREIEKYIQNLSSIKDKKKKDKEKELYNPFYREIQEDLQRVLGTRVAISKGAKKGKIEIEYYSDEELSRIIQIINANK</sequence>
<comment type="similarity">
    <text evidence="2">Belongs to the ParB family.</text>
</comment>
<evidence type="ECO:0000256" key="3">
    <source>
        <dbReference type="ARBA" id="ARBA00022829"/>
    </source>
</evidence>
<keyword evidence="4" id="KW-0238">DNA-binding</keyword>
<dbReference type="GO" id="GO:0009295">
    <property type="term" value="C:nucleoid"/>
    <property type="evidence" value="ECO:0007669"/>
    <property type="project" value="UniProtKB-SubCell"/>
</dbReference>
<dbReference type="KEGG" id="cle:Clole_4262"/>
<dbReference type="AlphaFoldDB" id="F2JNP4"/>
<dbReference type="GO" id="GO:0005694">
    <property type="term" value="C:chromosome"/>
    <property type="evidence" value="ECO:0007669"/>
    <property type="project" value="TreeGrafter"/>
</dbReference>
<dbReference type="Gene3D" id="1.10.10.2830">
    <property type="match status" value="1"/>
</dbReference>
<protein>
    <submittedName>
        <fullName evidence="6">ParB-like partition protein</fullName>
    </submittedName>
</protein>
<dbReference type="GO" id="GO:0003677">
    <property type="term" value="F:DNA binding"/>
    <property type="evidence" value="ECO:0007669"/>
    <property type="project" value="UniProtKB-KW"/>
</dbReference>
<reference evidence="6 7" key="1">
    <citation type="journal article" date="2011" name="J. Bacteriol.">
        <title>Complete genome sequence of the cellulose-degrading bacterium Cellulosilyticum lentocellum.</title>
        <authorList>
            <consortium name="US DOE Joint Genome Institute"/>
            <person name="Miller D.A."/>
            <person name="Suen G."/>
            <person name="Bruce D."/>
            <person name="Copeland A."/>
            <person name="Cheng J.F."/>
            <person name="Detter C."/>
            <person name="Goodwin L.A."/>
            <person name="Han C.S."/>
            <person name="Hauser L.J."/>
            <person name="Land M.L."/>
            <person name="Lapidus A."/>
            <person name="Lucas S."/>
            <person name="Meincke L."/>
            <person name="Pitluck S."/>
            <person name="Tapia R."/>
            <person name="Teshima H."/>
            <person name="Woyke T."/>
            <person name="Fox B.G."/>
            <person name="Angert E.R."/>
            <person name="Currie C.R."/>
        </authorList>
    </citation>
    <scope>NUCLEOTIDE SEQUENCE [LARGE SCALE GENOMIC DNA]</scope>
    <source>
        <strain evidence="7">ATCC 49066 / DSM 5427 / NCIMB 11756 / RHM5</strain>
    </source>
</reference>
<dbReference type="Pfam" id="PF17762">
    <property type="entry name" value="HTH_ParB"/>
    <property type="match status" value="1"/>
</dbReference>
<dbReference type="PANTHER" id="PTHR33375">
    <property type="entry name" value="CHROMOSOME-PARTITIONING PROTEIN PARB-RELATED"/>
    <property type="match status" value="1"/>
</dbReference>
<feature type="domain" description="ParB-like N-terminal" evidence="5">
    <location>
        <begin position="31"/>
        <end position="120"/>
    </location>
</feature>
<dbReference type="InterPro" id="IPR036086">
    <property type="entry name" value="ParB/Sulfiredoxin_sf"/>
</dbReference>
<dbReference type="InterPro" id="IPR057240">
    <property type="entry name" value="ParB_dimer_C"/>
</dbReference>
<dbReference type="PANTHER" id="PTHR33375:SF1">
    <property type="entry name" value="CHROMOSOME-PARTITIONING PROTEIN PARB-RELATED"/>
    <property type="match status" value="1"/>
</dbReference>
<dbReference type="Pfam" id="PF23552">
    <property type="entry name" value="ParB_C"/>
    <property type="match status" value="1"/>
</dbReference>